<evidence type="ECO:0000313" key="2">
    <source>
        <dbReference type="Proteomes" id="UP000199158"/>
    </source>
</evidence>
<gene>
    <name evidence="1" type="ORF">SAMN05216180_0227</name>
</gene>
<dbReference type="EMBL" id="FOCG01000001">
    <property type="protein sequence ID" value="SEM49210.1"/>
    <property type="molecule type" value="Genomic_DNA"/>
</dbReference>
<protein>
    <submittedName>
        <fullName evidence="1">Uncharacterized protein</fullName>
    </submittedName>
</protein>
<proteinExistence type="predicted"/>
<reference evidence="1 2" key="1">
    <citation type="submission" date="2016-10" db="EMBL/GenBank/DDBJ databases">
        <authorList>
            <person name="de Groot N.N."/>
        </authorList>
    </citation>
    <scope>NUCLEOTIDE SEQUENCE [LARGE SCALE GENOMIC DNA]</scope>
    <source>
        <strain evidence="1 2">CGMCC 1.5070</strain>
    </source>
</reference>
<organism evidence="1 2">
    <name type="scientific">Hydrogenoanaerobacterium saccharovorans</name>
    <dbReference type="NCBI Taxonomy" id="474960"/>
    <lineage>
        <taxon>Bacteria</taxon>
        <taxon>Bacillati</taxon>
        <taxon>Bacillota</taxon>
        <taxon>Clostridia</taxon>
        <taxon>Eubacteriales</taxon>
        <taxon>Oscillospiraceae</taxon>
        <taxon>Hydrogenoanaerobacterium</taxon>
    </lineage>
</organism>
<sequence length="55" mass="6481">MYIKRKKQDTSLNKRKRLVLYTIYKRQLTSVAEIYTVVPLFAIFHAQVNSSSFKG</sequence>
<keyword evidence="2" id="KW-1185">Reference proteome</keyword>
<accession>A0A1H7YT35</accession>
<dbReference type="AlphaFoldDB" id="A0A1H7YT35"/>
<dbReference type="Proteomes" id="UP000199158">
    <property type="component" value="Unassembled WGS sequence"/>
</dbReference>
<name>A0A1H7YT35_9FIRM</name>
<evidence type="ECO:0000313" key="1">
    <source>
        <dbReference type="EMBL" id="SEM49210.1"/>
    </source>
</evidence>